<dbReference type="SUPFAM" id="SSF101576">
    <property type="entry name" value="Supernatant protein factor (SPF), C-terminal domain"/>
    <property type="match status" value="1"/>
</dbReference>
<evidence type="ECO:0000259" key="1">
    <source>
        <dbReference type="PROSITE" id="PS50191"/>
    </source>
</evidence>
<feature type="domain" description="CRAL-TRIO" evidence="1">
    <location>
        <begin position="80"/>
        <end position="253"/>
    </location>
</feature>
<name>A0A674P8L4_TAKRU</name>
<accession>A0A674P8L4</accession>
<dbReference type="AlphaFoldDB" id="A0A674P8L4"/>
<dbReference type="PANTHER" id="PTHR23324">
    <property type="entry name" value="SEC14 RELATED PROTEIN"/>
    <property type="match status" value="1"/>
</dbReference>
<dbReference type="SUPFAM" id="SSF46938">
    <property type="entry name" value="CRAL/TRIO N-terminal domain"/>
    <property type="match status" value="1"/>
</dbReference>
<dbReference type="PROSITE" id="PS50191">
    <property type="entry name" value="CRAL_TRIO"/>
    <property type="match status" value="1"/>
</dbReference>
<reference evidence="3" key="3">
    <citation type="submission" date="2025-09" db="UniProtKB">
        <authorList>
            <consortium name="Ensembl"/>
        </authorList>
    </citation>
    <scope>IDENTIFICATION</scope>
</reference>
<organism evidence="3 4">
    <name type="scientific">Takifugu rubripes</name>
    <name type="common">Japanese pufferfish</name>
    <name type="synonym">Fugu rubripes</name>
    <dbReference type="NCBI Taxonomy" id="31033"/>
    <lineage>
        <taxon>Eukaryota</taxon>
        <taxon>Metazoa</taxon>
        <taxon>Chordata</taxon>
        <taxon>Craniata</taxon>
        <taxon>Vertebrata</taxon>
        <taxon>Euteleostomi</taxon>
        <taxon>Actinopterygii</taxon>
        <taxon>Neopterygii</taxon>
        <taxon>Teleostei</taxon>
        <taxon>Neoteleostei</taxon>
        <taxon>Acanthomorphata</taxon>
        <taxon>Eupercaria</taxon>
        <taxon>Tetraodontiformes</taxon>
        <taxon>Tetradontoidea</taxon>
        <taxon>Tetraodontidae</taxon>
        <taxon>Takifugu</taxon>
    </lineage>
</organism>
<dbReference type="InterPro" id="IPR051064">
    <property type="entry name" value="SEC14/CRAL-TRIO_domain"/>
</dbReference>
<reference evidence="3 4" key="1">
    <citation type="journal article" date="2011" name="Genome Biol. Evol.">
        <title>Integration of the genetic map and genome assembly of fugu facilitates insights into distinct features of genome evolution in teleosts and mammals.</title>
        <authorList>
            <person name="Kai W."/>
            <person name="Kikuchi K."/>
            <person name="Tohari S."/>
            <person name="Chew A.K."/>
            <person name="Tay A."/>
            <person name="Fujiwara A."/>
            <person name="Hosoya S."/>
            <person name="Suetake H."/>
            <person name="Naruse K."/>
            <person name="Brenner S."/>
            <person name="Suzuki Y."/>
            <person name="Venkatesh B."/>
        </authorList>
    </citation>
    <scope>NUCLEOTIDE SEQUENCE [LARGE SCALE GENOMIC DNA]</scope>
</reference>
<dbReference type="SUPFAM" id="SSF52087">
    <property type="entry name" value="CRAL/TRIO domain"/>
    <property type="match status" value="1"/>
</dbReference>
<proteinExistence type="predicted"/>
<evidence type="ECO:0000259" key="2">
    <source>
        <dbReference type="PROSITE" id="PS50866"/>
    </source>
</evidence>
<sequence>MSGRVGDMSPKQDEVLTEFRGRIQDILPDLPAQHDHYLLRWLRGETGGLKHTHTHTRSQKLHLEFRLKMKVDTIISDWKPPEVIERYVSGGMCGYDREGSPIWYDLIGPLDPKGLLMSASKQDFLKTKIRHTEMLRQECRRQSEKLGKNIEAITLIYDCEGLGLKHIWKPAIDTYGEILTMFEDNYPEGLKRVFLIKAPKMFPMAYNLIKHFLCEETRQKIIVLGSNWQEVLRAHIDPDQLPVAYGGNLSDPDGDPRCRTMIKYGGTVPKSYYVQDSVSVQYDNSVTISRGSTLQLEYDVEAPSSLLRWQFASDGADIGFGVYRRTKRGGGQKVTDMLQVLPSERYNAHLVPEDSCLTCSEPGVYVLCFDNSYSILQSKKVSYKVEVLPPPEEPMQNPRSRGEQRLHLAPVFVFTVFHLPAAVRGQGSSVSLSRIEVQHLKTKPL</sequence>
<protein>
    <submittedName>
        <fullName evidence="3">SEC14-like lipid binding 7</fullName>
    </submittedName>
</protein>
<dbReference type="InterPro" id="IPR001251">
    <property type="entry name" value="CRAL-TRIO_dom"/>
</dbReference>
<evidence type="ECO:0000313" key="4">
    <source>
        <dbReference type="Proteomes" id="UP000005226"/>
    </source>
</evidence>
<dbReference type="Ensembl" id="ENSTRUT00000060007.1">
    <property type="protein sequence ID" value="ENSTRUP00000082083.1"/>
    <property type="gene ID" value="ENSTRUG00000018575.3"/>
</dbReference>
<dbReference type="SMART" id="SM00516">
    <property type="entry name" value="SEC14"/>
    <property type="match status" value="1"/>
</dbReference>
<dbReference type="Proteomes" id="UP000005226">
    <property type="component" value="Chromosome 6"/>
</dbReference>
<dbReference type="CDD" id="cd00170">
    <property type="entry name" value="SEC14"/>
    <property type="match status" value="1"/>
</dbReference>
<keyword evidence="4" id="KW-1185">Reference proteome</keyword>
<feature type="domain" description="GOLD" evidence="2">
    <location>
        <begin position="271"/>
        <end position="387"/>
    </location>
</feature>
<dbReference type="GO" id="GO:0005737">
    <property type="term" value="C:cytoplasm"/>
    <property type="evidence" value="ECO:0007669"/>
    <property type="project" value="TreeGrafter"/>
</dbReference>
<dbReference type="InterPro" id="IPR009038">
    <property type="entry name" value="GOLD_dom"/>
</dbReference>
<dbReference type="Gene3D" id="3.40.525.10">
    <property type="entry name" value="CRAL-TRIO lipid binding domain"/>
    <property type="match status" value="1"/>
</dbReference>
<dbReference type="PANTHER" id="PTHR23324:SF83">
    <property type="entry name" value="SEC14-LIKE PROTEIN 2"/>
    <property type="match status" value="1"/>
</dbReference>
<dbReference type="FunCoup" id="A0A674P8L4">
    <property type="interactions" value="848"/>
</dbReference>
<gene>
    <name evidence="3" type="primary">sec14l7</name>
</gene>
<dbReference type="InterPro" id="IPR036865">
    <property type="entry name" value="CRAL-TRIO_dom_sf"/>
</dbReference>
<evidence type="ECO:0000313" key="3">
    <source>
        <dbReference type="Ensembl" id="ENSTRUP00000082083.1"/>
    </source>
</evidence>
<dbReference type="InParanoid" id="A0A674P8L4"/>
<dbReference type="PROSITE" id="PS50866">
    <property type="entry name" value="GOLD"/>
    <property type="match status" value="1"/>
</dbReference>
<dbReference type="InterPro" id="IPR036273">
    <property type="entry name" value="CRAL/TRIO_N_dom_sf"/>
</dbReference>
<dbReference type="OMA" id="HVVFREQ"/>
<reference evidence="3" key="2">
    <citation type="submission" date="2025-08" db="UniProtKB">
        <authorList>
            <consortium name="Ensembl"/>
        </authorList>
    </citation>
    <scope>IDENTIFICATION</scope>
</reference>
<dbReference type="InterPro" id="IPR036598">
    <property type="entry name" value="GOLD_dom_sf"/>
</dbReference>
<dbReference type="Gene3D" id="2.60.120.680">
    <property type="entry name" value="GOLD domain"/>
    <property type="match status" value="1"/>
</dbReference>
<dbReference type="Pfam" id="PF00650">
    <property type="entry name" value="CRAL_TRIO"/>
    <property type="match status" value="1"/>
</dbReference>
<dbReference type="GeneTree" id="ENSGT00940000167011"/>